<keyword evidence="13" id="KW-1185">Reference proteome</keyword>
<feature type="binding site" evidence="10">
    <location>
        <position position="179"/>
    </location>
    <ligand>
        <name>[4Fe-4S] cluster</name>
        <dbReference type="ChEBI" id="CHEBI:49883"/>
    </ligand>
</feature>
<reference evidence="13" key="1">
    <citation type="submission" date="2017-01" db="EMBL/GenBank/DDBJ databases">
        <authorList>
            <person name="Varghese N."/>
            <person name="Submissions S."/>
        </authorList>
    </citation>
    <scope>NUCLEOTIDE SEQUENCE [LARGE SCALE GENOMIC DNA]</scope>
    <source>
        <strain evidence="13">DSM 44531</strain>
    </source>
</reference>
<dbReference type="SMART" id="SM00525">
    <property type="entry name" value="FES"/>
    <property type="match status" value="1"/>
</dbReference>
<evidence type="ECO:0000313" key="13">
    <source>
        <dbReference type="Proteomes" id="UP000186292"/>
    </source>
</evidence>
<comment type="catalytic activity">
    <reaction evidence="10">
        <text>2'-deoxyribonucleotide-(2'-deoxyribose 5'-phosphate)-2'-deoxyribonucleotide-DNA = a 3'-end 2'-deoxyribonucleotide-(2,3-dehydro-2,3-deoxyribose 5'-phosphate)-DNA + a 5'-end 5'-phospho-2'-deoxyribonucleoside-DNA + H(+)</text>
        <dbReference type="Rhea" id="RHEA:66592"/>
        <dbReference type="Rhea" id="RHEA-COMP:13180"/>
        <dbReference type="Rhea" id="RHEA-COMP:16897"/>
        <dbReference type="Rhea" id="RHEA-COMP:17067"/>
        <dbReference type="ChEBI" id="CHEBI:15378"/>
        <dbReference type="ChEBI" id="CHEBI:136412"/>
        <dbReference type="ChEBI" id="CHEBI:157695"/>
        <dbReference type="ChEBI" id="CHEBI:167181"/>
        <dbReference type="EC" id="4.2.99.18"/>
    </reaction>
</comment>
<feature type="domain" description="HhH-GPD" evidence="11">
    <location>
        <begin position="23"/>
        <end position="170"/>
    </location>
</feature>
<feature type="binding site" evidence="10">
    <location>
        <position position="188"/>
    </location>
    <ligand>
        <name>[4Fe-4S] cluster</name>
        <dbReference type="ChEBI" id="CHEBI:49883"/>
    </ligand>
</feature>
<evidence type="ECO:0000256" key="4">
    <source>
        <dbReference type="ARBA" id="ARBA00022763"/>
    </source>
</evidence>
<evidence type="ECO:0000256" key="5">
    <source>
        <dbReference type="ARBA" id="ARBA00022801"/>
    </source>
</evidence>
<keyword evidence="10" id="KW-0238">DNA-binding</keyword>
<dbReference type="Pfam" id="PF00730">
    <property type="entry name" value="HhH-GPD"/>
    <property type="match status" value="1"/>
</dbReference>
<dbReference type="GO" id="GO:0046872">
    <property type="term" value="F:metal ion binding"/>
    <property type="evidence" value="ECO:0007669"/>
    <property type="project" value="UniProtKB-KW"/>
</dbReference>
<keyword evidence="12" id="KW-0540">Nuclease</keyword>
<comment type="similarity">
    <text evidence="1 10">Belongs to the Nth/MutY family.</text>
</comment>
<keyword evidence="12" id="KW-0255">Endonuclease</keyword>
<evidence type="ECO:0000256" key="7">
    <source>
        <dbReference type="ARBA" id="ARBA00023014"/>
    </source>
</evidence>
<evidence type="ECO:0000259" key="11">
    <source>
        <dbReference type="SMART" id="SM00478"/>
    </source>
</evidence>
<comment type="cofactor">
    <cofactor evidence="10">
        <name>[4Fe-4S] cluster</name>
        <dbReference type="ChEBI" id="CHEBI:49883"/>
    </cofactor>
    <text evidence="10">Binds 1 [4Fe-4S] cluster.</text>
</comment>
<keyword evidence="10 12" id="KW-0456">Lyase</keyword>
<keyword evidence="5 10" id="KW-0378">Hydrolase</keyword>
<gene>
    <name evidence="10" type="primary">nth</name>
    <name evidence="12" type="ORF">SAMN05444817_101136</name>
</gene>
<dbReference type="GO" id="GO:0003677">
    <property type="term" value="F:DNA binding"/>
    <property type="evidence" value="ECO:0007669"/>
    <property type="project" value="UniProtKB-UniRule"/>
</dbReference>
<keyword evidence="2 10" id="KW-0004">4Fe-4S</keyword>
<dbReference type="SUPFAM" id="SSF48150">
    <property type="entry name" value="DNA-glycosylase"/>
    <property type="match status" value="1"/>
</dbReference>
<feature type="binding site" evidence="10">
    <location>
        <position position="182"/>
    </location>
    <ligand>
        <name>[4Fe-4S] cluster</name>
        <dbReference type="ChEBI" id="CHEBI:49883"/>
    </ligand>
</feature>
<dbReference type="EC" id="4.2.99.18" evidence="10"/>
<dbReference type="SMART" id="SM00478">
    <property type="entry name" value="ENDO3c"/>
    <property type="match status" value="1"/>
</dbReference>
<dbReference type="GO" id="GO:0006285">
    <property type="term" value="P:base-excision repair, AP site formation"/>
    <property type="evidence" value="ECO:0007669"/>
    <property type="project" value="TreeGrafter"/>
</dbReference>
<sequence>MFPDAHAELDFSTPLELLMATMLSAQTTDVRVNSVTPELFERFTTAAAYAAADPAELESIIKPVGFYRAKAGHLKGIGEMLVAEFGGEVPVAIEDLVTLPGVGRKTAHVVRGNAFGLPGLTVDTHFQRLVHRLGLTDEKDPVAIERAVGEMIEKREWTLFSHRIIFCGRRVCHARKAACGACPLAYDCPSFGLAGPIEWADAEKLVTGPEREHILSMVGEGSR</sequence>
<evidence type="ECO:0000256" key="1">
    <source>
        <dbReference type="ARBA" id="ARBA00008343"/>
    </source>
</evidence>
<evidence type="ECO:0000256" key="6">
    <source>
        <dbReference type="ARBA" id="ARBA00023004"/>
    </source>
</evidence>
<feature type="binding site" evidence="10">
    <location>
        <position position="172"/>
    </location>
    <ligand>
        <name>[4Fe-4S] cluster</name>
        <dbReference type="ChEBI" id="CHEBI:49883"/>
    </ligand>
</feature>
<dbReference type="AlphaFoldDB" id="A0A1N7INY4"/>
<protein>
    <recommendedName>
        <fullName evidence="10">Endonuclease III</fullName>
        <ecNumber evidence="10">4.2.99.18</ecNumber>
    </recommendedName>
    <alternativeName>
        <fullName evidence="10">DNA-(apurinic or apyrimidinic site) lyase</fullName>
    </alternativeName>
</protein>
<dbReference type="CDD" id="cd00056">
    <property type="entry name" value="ENDO3c"/>
    <property type="match status" value="1"/>
</dbReference>
<dbReference type="Gene3D" id="1.10.340.30">
    <property type="entry name" value="Hypothetical protein, domain 2"/>
    <property type="match status" value="1"/>
</dbReference>
<dbReference type="GO" id="GO:0140078">
    <property type="term" value="F:class I DNA-(apurinic or apyrimidinic site) endonuclease activity"/>
    <property type="evidence" value="ECO:0007669"/>
    <property type="project" value="UniProtKB-EC"/>
</dbReference>
<dbReference type="PIRSF" id="PIRSF001435">
    <property type="entry name" value="Nth"/>
    <property type="match status" value="1"/>
</dbReference>
<name>A0A1N7INY4_9CORY</name>
<evidence type="ECO:0000256" key="9">
    <source>
        <dbReference type="ARBA" id="ARBA00023295"/>
    </source>
</evidence>
<dbReference type="Proteomes" id="UP000186292">
    <property type="component" value="Unassembled WGS sequence"/>
</dbReference>
<evidence type="ECO:0000256" key="2">
    <source>
        <dbReference type="ARBA" id="ARBA00022485"/>
    </source>
</evidence>
<dbReference type="NCBIfam" id="TIGR01083">
    <property type="entry name" value="nth"/>
    <property type="match status" value="1"/>
</dbReference>
<dbReference type="InterPro" id="IPR003265">
    <property type="entry name" value="HhH-GPD_domain"/>
</dbReference>
<dbReference type="FunFam" id="1.10.340.30:FF:000001">
    <property type="entry name" value="Endonuclease III"/>
    <property type="match status" value="1"/>
</dbReference>
<dbReference type="GO" id="GO:0051539">
    <property type="term" value="F:4 iron, 4 sulfur cluster binding"/>
    <property type="evidence" value="ECO:0007669"/>
    <property type="project" value="UniProtKB-UniRule"/>
</dbReference>
<organism evidence="12 13">
    <name type="scientific">Corynebacterium appendicis CIP 107643</name>
    <dbReference type="NCBI Taxonomy" id="1161099"/>
    <lineage>
        <taxon>Bacteria</taxon>
        <taxon>Bacillati</taxon>
        <taxon>Actinomycetota</taxon>
        <taxon>Actinomycetes</taxon>
        <taxon>Mycobacteriales</taxon>
        <taxon>Corynebacteriaceae</taxon>
        <taxon>Corynebacterium</taxon>
    </lineage>
</organism>
<keyword evidence="7 10" id="KW-0411">Iron-sulfur</keyword>
<dbReference type="InterPro" id="IPR005759">
    <property type="entry name" value="Nth"/>
</dbReference>
<dbReference type="HAMAP" id="MF_00942">
    <property type="entry name" value="Nth"/>
    <property type="match status" value="1"/>
</dbReference>
<dbReference type="STRING" id="1161099.SAMN05444817_101136"/>
<evidence type="ECO:0000256" key="10">
    <source>
        <dbReference type="HAMAP-Rule" id="MF_00942"/>
    </source>
</evidence>
<dbReference type="GO" id="GO:0019104">
    <property type="term" value="F:DNA N-glycosylase activity"/>
    <property type="evidence" value="ECO:0007669"/>
    <property type="project" value="UniProtKB-UniRule"/>
</dbReference>
<comment type="function">
    <text evidence="10">DNA repair enzyme that has both DNA N-glycosylase activity and AP-lyase activity. The DNA N-glycosylase activity releases various damaged pyrimidines from DNA by cleaving the N-glycosidic bond, leaving an AP (apurinic/apyrimidinic) site. The AP-lyase activity cleaves the phosphodiester bond 3' to the AP site by a beta-elimination, leaving a 3'-terminal unsaturated sugar and a product with a terminal 5'-phosphate.</text>
</comment>
<keyword evidence="4 10" id="KW-0227">DNA damage</keyword>
<dbReference type="EMBL" id="FTOF01000001">
    <property type="protein sequence ID" value="SIS38716.1"/>
    <property type="molecule type" value="Genomic_DNA"/>
</dbReference>
<keyword evidence="9 10" id="KW-0326">Glycosidase</keyword>
<dbReference type="Pfam" id="PF00633">
    <property type="entry name" value="HHH"/>
    <property type="match status" value="1"/>
</dbReference>
<keyword evidence="8 10" id="KW-0234">DNA repair</keyword>
<dbReference type="InterPro" id="IPR011257">
    <property type="entry name" value="DNA_glycosylase"/>
</dbReference>
<dbReference type="InterPro" id="IPR023170">
    <property type="entry name" value="HhH_base_excis_C"/>
</dbReference>
<dbReference type="PANTHER" id="PTHR10359">
    <property type="entry name" value="A/G-SPECIFIC ADENINE GLYCOSYLASE/ENDONUCLEASE III"/>
    <property type="match status" value="1"/>
</dbReference>
<dbReference type="InterPro" id="IPR000445">
    <property type="entry name" value="HhH_motif"/>
</dbReference>
<keyword evidence="3 10" id="KW-0479">Metal-binding</keyword>
<keyword evidence="6 10" id="KW-0408">Iron</keyword>
<dbReference type="Gene3D" id="1.10.1670.10">
    <property type="entry name" value="Helix-hairpin-Helix base-excision DNA repair enzymes (C-terminal)"/>
    <property type="match status" value="1"/>
</dbReference>
<evidence type="ECO:0000313" key="12">
    <source>
        <dbReference type="EMBL" id="SIS38716.1"/>
    </source>
</evidence>
<evidence type="ECO:0000256" key="3">
    <source>
        <dbReference type="ARBA" id="ARBA00022723"/>
    </source>
</evidence>
<dbReference type="PANTHER" id="PTHR10359:SF18">
    <property type="entry name" value="ENDONUCLEASE III"/>
    <property type="match status" value="1"/>
</dbReference>
<evidence type="ECO:0000256" key="8">
    <source>
        <dbReference type="ARBA" id="ARBA00023204"/>
    </source>
</evidence>
<proteinExistence type="inferred from homology"/>
<dbReference type="InterPro" id="IPR003651">
    <property type="entry name" value="Endonuclease3_FeS-loop_motif"/>
</dbReference>
<accession>A0A1N7INY4</accession>